<reference evidence="2" key="2">
    <citation type="submission" date="2023-06" db="EMBL/GenBank/DDBJ databases">
        <authorList>
            <person name="Ma L."/>
            <person name="Liu K.-W."/>
            <person name="Li Z."/>
            <person name="Hsiao Y.-Y."/>
            <person name="Qi Y."/>
            <person name="Fu T."/>
            <person name="Tang G."/>
            <person name="Zhang D."/>
            <person name="Sun W.-H."/>
            <person name="Liu D.-K."/>
            <person name="Li Y."/>
            <person name="Chen G.-Z."/>
            <person name="Liu X.-D."/>
            <person name="Liao X.-Y."/>
            <person name="Jiang Y.-T."/>
            <person name="Yu X."/>
            <person name="Hao Y."/>
            <person name="Huang J."/>
            <person name="Zhao X.-W."/>
            <person name="Ke S."/>
            <person name="Chen Y.-Y."/>
            <person name="Wu W.-L."/>
            <person name="Hsu J.-L."/>
            <person name="Lin Y.-F."/>
            <person name="Huang M.-D."/>
            <person name="Li C.-Y."/>
            <person name="Huang L."/>
            <person name="Wang Z.-W."/>
            <person name="Zhao X."/>
            <person name="Zhong W.-Y."/>
            <person name="Peng D.-H."/>
            <person name="Ahmad S."/>
            <person name="Lan S."/>
            <person name="Zhang J.-S."/>
            <person name="Tsai W.-C."/>
            <person name="Van De Peer Y."/>
            <person name="Liu Z.-J."/>
        </authorList>
    </citation>
    <scope>NUCLEOTIDE SEQUENCE</scope>
    <source>
        <strain evidence="2">CP</strain>
        <tissue evidence="2">Leaves</tissue>
    </source>
</reference>
<gene>
    <name evidence="2" type="ORF">QJS10_CPB15g00994</name>
</gene>
<accession>A0AAV9D9U8</accession>
<proteinExistence type="predicted"/>
<dbReference type="Proteomes" id="UP001180020">
    <property type="component" value="Unassembled WGS sequence"/>
</dbReference>
<protein>
    <submittedName>
        <fullName evidence="2">Uncharacterized protein</fullName>
    </submittedName>
</protein>
<organism evidence="2 3">
    <name type="scientific">Acorus calamus</name>
    <name type="common">Sweet flag</name>
    <dbReference type="NCBI Taxonomy" id="4465"/>
    <lineage>
        <taxon>Eukaryota</taxon>
        <taxon>Viridiplantae</taxon>
        <taxon>Streptophyta</taxon>
        <taxon>Embryophyta</taxon>
        <taxon>Tracheophyta</taxon>
        <taxon>Spermatophyta</taxon>
        <taxon>Magnoliopsida</taxon>
        <taxon>Liliopsida</taxon>
        <taxon>Acoraceae</taxon>
        <taxon>Acorus</taxon>
    </lineage>
</organism>
<evidence type="ECO:0000256" key="1">
    <source>
        <dbReference type="SAM" id="MobiDB-lite"/>
    </source>
</evidence>
<name>A0AAV9D9U8_ACOCL</name>
<evidence type="ECO:0000313" key="2">
    <source>
        <dbReference type="EMBL" id="KAK1297168.1"/>
    </source>
</evidence>
<evidence type="ECO:0000313" key="3">
    <source>
        <dbReference type="Proteomes" id="UP001180020"/>
    </source>
</evidence>
<dbReference type="AlphaFoldDB" id="A0AAV9D9U8"/>
<feature type="region of interest" description="Disordered" evidence="1">
    <location>
        <begin position="1"/>
        <end position="26"/>
    </location>
</feature>
<reference evidence="2" key="1">
    <citation type="journal article" date="2023" name="Nat. Commun.">
        <title>Diploid and tetraploid genomes of Acorus and the evolution of monocots.</title>
        <authorList>
            <person name="Ma L."/>
            <person name="Liu K.W."/>
            <person name="Li Z."/>
            <person name="Hsiao Y.Y."/>
            <person name="Qi Y."/>
            <person name="Fu T."/>
            <person name="Tang G.D."/>
            <person name="Zhang D."/>
            <person name="Sun W.H."/>
            <person name="Liu D.K."/>
            <person name="Li Y."/>
            <person name="Chen G.Z."/>
            <person name="Liu X.D."/>
            <person name="Liao X.Y."/>
            <person name="Jiang Y.T."/>
            <person name="Yu X."/>
            <person name="Hao Y."/>
            <person name="Huang J."/>
            <person name="Zhao X.W."/>
            <person name="Ke S."/>
            <person name="Chen Y.Y."/>
            <person name="Wu W.L."/>
            <person name="Hsu J.L."/>
            <person name="Lin Y.F."/>
            <person name="Huang M.D."/>
            <person name="Li C.Y."/>
            <person name="Huang L."/>
            <person name="Wang Z.W."/>
            <person name="Zhao X."/>
            <person name="Zhong W.Y."/>
            <person name="Peng D.H."/>
            <person name="Ahmad S."/>
            <person name="Lan S."/>
            <person name="Zhang J.S."/>
            <person name="Tsai W.C."/>
            <person name="Van de Peer Y."/>
            <person name="Liu Z.J."/>
        </authorList>
    </citation>
    <scope>NUCLEOTIDE SEQUENCE</scope>
    <source>
        <strain evidence="2">CP</strain>
    </source>
</reference>
<dbReference type="EMBL" id="JAUJYO010000015">
    <property type="protein sequence ID" value="KAK1297168.1"/>
    <property type="molecule type" value="Genomic_DNA"/>
</dbReference>
<sequence length="90" mass="10124">MDPLLESTTPHRPSLQLPSIHCSSNHKPSQEALKWWDLQTMYTNSNHNAHRSTGPIITEGPLNKRNSSDQIFGGSWLFIGAREKKREGSA</sequence>
<comment type="caution">
    <text evidence="2">The sequence shown here is derived from an EMBL/GenBank/DDBJ whole genome shotgun (WGS) entry which is preliminary data.</text>
</comment>
<keyword evidence="3" id="KW-1185">Reference proteome</keyword>
<feature type="compositionally biased region" description="Polar residues" evidence="1">
    <location>
        <begin position="1"/>
        <end position="11"/>
    </location>
</feature>
<feature type="region of interest" description="Disordered" evidence="1">
    <location>
        <begin position="46"/>
        <end position="65"/>
    </location>
</feature>